<evidence type="ECO:0000256" key="1">
    <source>
        <dbReference type="SAM" id="MobiDB-lite"/>
    </source>
</evidence>
<sequence length="44" mass="5111">MESTKIWSSSHRRSRRRSWTSPLRVCSVNSLPKGIWAIKSLTSH</sequence>
<evidence type="ECO:0000313" key="2">
    <source>
        <dbReference type="EMBL" id="JAD89264.1"/>
    </source>
</evidence>
<reference evidence="2" key="1">
    <citation type="submission" date="2014-09" db="EMBL/GenBank/DDBJ databases">
        <authorList>
            <person name="Magalhaes I.L.F."/>
            <person name="Oliveira U."/>
            <person name="Santos F.R."/>
            <person name="Vidigal T.H.D.A."/>
            <person name="Brescovit A.D."/>
            <person name="Santos A.J."/>
        </authorList>
    </citation>
    <scope>NUCLEOTIDE SEQUENCE</scope>
    <source>
        <tissue evidence="2">Shoot tissue taken approximately 20 cm above the soil surface</tissue>
    </source>
</reference>
<dbReference type="AlphaFoldDB" id="A0A0A9DL06"/>
<reference evidence="2" key="2">
    <citation type="journal article" date="2015" name="Data Brief">
        <title>Shoot transcriptome of the giant reed, Arundo donax.</title>
        <authorList>
            <person name="Barrero R.A."/>
            <person name="Guerrero F.D."/>
            <person name="Moolhuijzen P."/>
            <person name="Goolsby J.A."/>
            <person name="Tidwell J."/>
            <person name="Bellgard S.E."/>
            <person name="Bellgard M.I."/>
        </authorList>
    </citation>
    <scope>NUCLEOTIDE SEQUENCE</scope>
    <source>
        <tissue evidence="2">Shoot tissue taken approximately 20 cm above the soil surface</tissue>
    </source>
</reference>
<feature type="region of interest" description="Disordered" evidence="1">
    <location>
        <begin position="1"/>
        <end position="20"/>
    </location>
</feature>
<dbReference type="EMBL" id="GBRH01208631">
    <property type="protein sequence ID" value="JAD89264.1"/>
    <property type="molecule type" value="Transcribed_RNA"/>
</dbReference>
<organism evidence="2">
    <name type="scientific">Arundo donax</name>
    <name type="common">Giant reed</name>
    <name type="synonym">Donax arundinaceus</name>
    <dbReference type="NCBI Taxonomy" id="35708"/>
    <lineage>
        <taxon>Eukaryota</taxon>
        <taxon>Viridiplantae</taxon>
        <taxon>Streptophyta</taxon>
        <taxon>Embryophyta</taxon>
        <taxon>Tracheophyta</taxon>
        <taxon>Spermatophyta</taxon>
        <taxon>Magnoliopsida</taxon>
        <taxon>Liliopsida</taxon>
        <taxon>Poales</taxon>
        <taxon>Poaceae</taxon>
        <taxon>PACMAD clade</taxon>
        <taxon>Arundinoideae</taxon>
        <taxon>Arundineae</taxon>
        <taxon>Arundo</taxon>
    </lineage>
</organism>
<proteinExistence type="predicted"/>
<protein>
    <submittedName>
        <fullName evidence="2">Uncharacterized protein</fullName>
    </submittedName>
</protein>
<name>A0A0A9DL06_ARUDO</name>
<accession>A0A0A9DL06</accession>